<sequence>MVLVFITNPAPLSAAVGGAEPIGIQREQKLGRALSSSGTWKYICHKCKNPKYLRDITREIKTLTLTCKSGGCDEQSRENHCQHHLAGNTCLWFHLHAVTCSVRLEETLLEITLFQDVRATQNSPQKFQKGSPQPVVTSIPQLGSGIQGRNQVEQCMFSSLVRYFCKPRGDSPTAYAGCKLCPQDWQLHGERCYWLSEELGNWTQGMKSCENQDSQLVVLQDKKEKEHIKTVTGKSPLPVWIGLRSHQKVWRWVDNTPFNPKMFGTSLHEMDEGCGTLRAKDFKVNKCDAEHKLYTCGPPNNQSVPPVWRKS</sequence>
<dbReference type="PANTHER" id="PTHR46746:SF3">
    <property type="entry name" value="C-TYPE LECTIN DOMAIN-CONTAINING PROTEIN-RELATED"/>
    <property type="match status" value="1"/>
</dbReference>
<dbReference type="InterPro" id="IPR051379">
    <property type="entry name" value="C-type_Lectin_Receptor_IMM"/>
</dbReference>
<evidence type="ECO:0000256" key="1">
    <source>
        <dbReference type="ARBA" id="ARBA00004167"/>
    </source>
</evidence>
<dbReference type="AlphaFoldDB" id="A0A835TQP9"/>
<protein>
    <recommendedName>
        <fullName evidence="3">C-type lectin domain-containing protein</fullName>
    </recommendedName>
</protein>
<dbReference type="PROSITE" id="PS50041">
    <property type="entry name" value="C_TYPE_LECTIN_2"/>
    <property type="match status" value="1"/>
</dbReference>
<dbReference type="SMART" id="SM00034">
    <property type="entry name" value="CLECT"/>
    <property type="match status" value="1"/>
</dbReference>
<dbReference type="GO" id="GO:0030246">
    <property type="term" value="F:carbohydrate binding"/>
    <property type="evidence" value="ECO:0007669"/>
    <property type="project" value="UniProtKB-KW"/>
</dbReference>
<reference evidence="5 6" key="2">
    <citation type="journal article" date="2021" name="J. Hered.">
        <title>Feather Gene Expression Elucidates the Developmental Basis of Plumage Iridescence in African Starlings.</title>
        <authorList>
            <person name="Rubenstein D.R."/>
            <person name="Corvelo A."/>
            <person name="MacManes M.D."/>
            <person name="Maia R."/>
            <person name="Narzisi G."/>
            <person name="Rousaki A."/>
            <person name="Vandenabeele P."/>
            <person name="Shawkey M.D."/>
            <person name="Solomon J."/>
        </authorList>
    </citation>
    <scope>NUCLEOTIDE SEQUENCE [LARGE SCALE GENOMIC DNA]</scope>
    <source>
        <strain evidence="5">SS15</strain>
    </source>
</reference>
<dbReference type="InterPro" id="IPR016186">
    <property type="entry name" value="C-type_lectin-like/link_sf"/>
</dbReference>
<evidence type="ECO:0000313" key="6">
    <source>
        <dbReference type="Proteomes" id="UP000618051"/>
    </source>
</evidence>
<proteinExistence type="predicted"/>
<reference evidence="5" key="3">
    <citation type="submission" date="2022-01" db="EMBL/GenBank/DDBJ databases">
        <authorList>
            <person name="Rubenstein D.R."/>
        </authorList>
    </citation>
    <scope>NUCLEOTIDE SEQUENCE</scope>
    <source>
        <strain evidence="5">SS15</strain>
        <tissue evidence="5">Liver</tissue>
    </source>
</reference>
<dbReference type="Gene3D" id="3.10.100.10">
    <property type="entry name" value="Mannose-Binding Protein A, subunit A"/>
    <property type="match status" value="1"/>
</dbReference>
<dbReference type="OrthoDB" id="538816at2759"/>
<evidence type="ECO:0000313" key="4">
    <source>
        <dbReference type="EMBL" id="KAG0114870.1"/>
    </source>
</evidence>
<dbReference type="Proteomes" id="UP000618051">
    <property type="component" value="Unassembled WGS sequence"/>
</dbReference>
<comment type="caution">
    <text evidence="4">The sequence shown here is derived from an EMBL/GenBank/DDBJ whole genome shotgun (WGS) entry which is preliminary data.</text>
</comment>
<organism evidence="4">
    <name type="scientific">Lamprotornis superbus</name>
    <dbReference type="NCBI Taxonomy" id="245042"/>
    <lineage>
        <taxon>Eukaryota</taxon>
        <taxon>Metazoa</taxon>
        <taxon>Chordata</taxon>
        <taxon>Craniata</taxon>
        <taxon>Vertebrata</taxon>
        <taxon>Euteleostomi</taxon>
        <taxon>Archelosauria</taxon>
        <taxon>Archosauria</taxon>
        <taxon>Dinosauria</taxon>
        <taxon>Saurischia</taxon>
        <taxon>Theropoda</taxon>
        <taxon>Coelurosauria</taxon>
        <taxon>Aves</taxon>
        <taxon>Neognathae</taxon>
        <taxon>Neoaves</taxon>
        <taxon>Telluraves</taxon>
        <taxon>Australaves</taxon>
        <taxon>Passeriformes</taxon>
        <taxon>Sturnidae</taxon>
        <taxon>Lamprotornis</taxon>
    </lineage>
</organism>
<dbReference type="SUPFAM" id="SSF56436">
    <property type="entry name" value="C-type lectin-like"/>
    <property type="match status" value="1"/>
</dbReference>
<keyword evidence="2" id="KW-0430">Lectin</keyword>
<comment type="subcellular location">
    <subcellularLocation>
        <location evidence="1">Membrane</location>
        <topology evidence="1">Single-pass membrane protein</topology>
    </subcellularLocation>
</comment>
<dbReference type="InterPro" id="IPR016187">
    <property type="entry name" value="CTDL_fold"/>
</dbReference>
<reference evidence="4" key="1">
    <citation type="submission" date="2020-10" db="EMBL/GenBank/DDBJ databases">
        <title>Feather gene expression reveals the developmental basis of iridescence in African starlings.</title>
        <authorList>
            <person name="Rubenstein D.R."/>
        </authorList>
    </citation>
    <scope>NUCLEOTIDE SEQUENCE</scope>
    <source>
        <strain evidence="4">SS15</strain>
        <tissue evidence="4">Liver</tissue>
    </source>
</reference>
<evidence type="ECO:0000259" key="3">
    <source>
        <dbReference type="PROSITE" id="PS50041"/>
    </source>
</evidence>
<name>A0A835TQP9_9PASS</name>
<dbReference type="PANTHER" id="PTHR46746">
    <property type="entry name" value="KILLER CELL LECTIN-LIKE RECEPTOR SUBFAMILY F MEMBER 2"/>
    <property type="match status" value="1"/>
</dbReference>
<feature type="domain" description="C-type lectin" evidence="3">
    <location>
        <begin position="188"/>
        <end position="288"/>
    </location>
</feature>
<evidence type="ECO:0000256" key="2">
    <source>
        <dbReference type="ARBA" id="ARBA00022734"/>
    </source>
</evidence>
<keyword evidence="6" id="KW-1185">Reference proteome</keyword>
<dbReference type="EMBL" id="JADDUC010000254">
    <property type="protein sequence ID" value="KAG0114870.1"/>
    <property type="molecule type" value="Genomic_DNA"/>
</dbReference>
<dbReference type="EMBL" id="JADDUC020000004">
    <property type="protein sequence ID" value="KAI1239987.1"/>
    <property type="molecule type" value="Genomic_DNA"/>
</dbReference>
<dbReference type="InterPro" id="IPR033992">
    <property type="entry name" value="NKR-like_CTLD"/>
</dbReference>
<gene>
    <name evidence="5" type="ORF">IHE44_0011428</name>
    <name evidence="4" type="ORF">IHE44_007086</name>
</gene>
<accession>A0A835TQP9</accession>
<dbReference type="GO" id="GO:0005886">
    <property type="term" value="C:plasma membrane"/>
    <property type="evidence" value="ECO:0007669"/>
    <property type="project" value="TreeGrafter"/>
</dbReference>
<dbReference type="Pfam" id="PF00059">
    <property type="entry name" value="Lectin_C"/>
    <property type="match status" value="1"/>
</dbReference>
<dbReference type="InterPro" id="IPR001304">
    <property type="entry name" value="C-type_lectin-like"/>
</dbReference>
<evidence type="ECO:0000313" key="5">
    <source>
        <dbReference type="EMBL" id="KAI1239987.1"/>
    </source>
</evidence>
<dbReference type="CDD" id="cd03593">
    <property type="entry name" value="CLECT_NK_receptors_like"/>
    <property type="match status" value="1"/>
</dbReference>